<keyword evidence="3" id="KW-0378">Hydrolase</keyword>
<evidence type="ECO:0000313" key="5">
    <source>
        <dbReference type="EMBL" id="RKO99592.1"/>
    </source>
</evidence>
<sequence length="147" mass="16774">LVPPLGFALVTPGIYRSGFPNRKNGVFLAQLRLRSVLYLAPEDYAPDMLAFYADHGIRLFRIPMQGNKEPFAEIDGDEMARALVLMADPQNRPMLVHCNKGKYRVGCAVGCLRKCQRWSLTAIFDEYRRYTANKVRAADQEFIEVFD</sequence>
<dbReference type="AlphaFoldDB" id="A0A4P9X3J3"/>
<organism evidence="5 6">
    <name type="scientific">Caulochytrium protostelioides</name>
    <dbReference type="NCBI Taxonomy" id="1555241"/>
    <lineage>
        <taxon>Eukaryota</taxon>
        <taxon>Fungi</taxon>
        <taxon>Fungi incertae sedis</taxon>
        <taxon>Chytridiomycota</taxon>
        <taxon>Chytridiomycota incertae sedis</taxon>
        <taxon>Chytridiomycetes</taxon>
        <taxon>Caulochytriales</taxon>
        <taxon>Caulochytriaceae</taxon>
        <taxon>Caulochytrium</taxon>
    </lineage>
</organism>
<dbReference type="PRINTS" id="PR01911">
    <property type="entry name" value="PFDSPHPHTASE"/>
</dbReference>
<dbReference type="InterPro" id="IPR020422">
    <property type="entry name" value="TYR_PHOSPHATASE_DUAL_dom"/>
</dbReference>
<reference evidence="6" key="1">
    <citation type="journal article" date="2018" name="Nat. Microbiol.">
        <title>Leveraging single-cell genomics to expand the fungal tree of life.</title>
        <authorList>
            <person name="Ahrendt S.R."/>
            <person name="Quandt C.A."/>
            <person name="Ciobanu D."/>
            <person name="Clum A."/>
            <person name="Salamov A."/>
            <person name="Andreopoulos B."/>
            <person name="Cheng J.F."/>
            <person name="Woyke T."/>
            <person name="Pelin A."/>
            <person name="Henrissat B."/>
            <person name="Reynolds N.K."/>
            <person name="Benny G.L."/>
            <person name="Smith M.E."/>
            <person name="James T.Y."/>
            <person name="Grigoriev I.V."/>
        </authorList>
    </citation>
    <scope>NUCLEOTIDE SEQUENCE [LARGE SCALE GENOMIC DNA]</scope>
    <source>
        <strain evidence="6">ATCC 52028</strain>
    </source>
</reference>
<gene>
    <name evidence="5" type="ORF">CXG81DRAFT_7998</name>
</gene>
<dbReference type="Pfam" id="PF03162">
    <property type="entry name" value="Y_phosphatase2"/>
    <property type="match status" value="1"/>
</dbReference>
<dbReference type="OrthoDB" id="6375174at2759"/>
<dbReference type="Proteomes" id="UP000274922">
    <property type="component" value="Unassembled WGS sequence"/>
</dbReference>
<dbReference type="STRING" id="1555241.A0A4P9X3J3"/>
<name>A0A4P9X3J3_9FUNG</name>
<feature type="non-terminal residue" evidence="5">
    <location>
        <position position="147"/>
    </location>
</feature>
<dbReference type="FunFam" id="3.90.190.10:FF:000035">
    <property type="entry name" value="Tyrosine phosphatase, putative"/>
    <property type="match status" value="1"/>
</dbReference>
<comment type="subcellular location">
    <subcellularLocation>
        <location evidence="1">Cytoplasm</location>
    </subcellularLocation>
</comment>
<dbReference type="InterPro" id="IPR029021">
    <property type="entry name" value="Prot-tyrosine_phosphatase-like"/>
</dbReference>
<dbReference type="InterPro" id="IPR020428">
    <property type="entry name" value="PFA-DSPs"/>
</dbReference>
<proteinExistence type="predicted"/>
<dbReference type="InterPro" id="IPR004861">
    <property type="entry name" value="Siw14-like"/>
</dbReference>
<dbReference type="GO" id="GO:0016791">
    <property type="term" value="F:phosphatase activity"/>
    <property type="evidence" value="ECO:0007669"/>
    <property type="project" value="InterPro"/>
</dbReference>
<evidence type="ECO:0000256" key="1">
    <source>
        <dbReference type="ARBA" id="ARBA00004496"/>
    </source>
</evidence>
<dbReference type="GO" id="GO:0005737">
    <property type="term" value="C:cytoplasm"/>
    <property type="evidence" value="ECO:0007669"/>
    <property type="project" value="UniProtKB-SubCell"/>
</dbReference>
<evidence type="ECO:0000313" key="6">
    <source>
        <dbReference type="Proteomes" id="UP000274922"/>
    </source>
</evidence>
<keyword evidence="2" id="KW-0963">Cytoplasm</keyword>
<dbReference type="Gene3D" id="3.90.190.10">
    <property type="entry name" value="Protein tyrosine phosphatase superfamily"/>
    <property type="match status" value="1"/>
</dbReference>
<dbReference type="PROSITE" id="PS50054">
    <property type="entry name" value="TYR_PHOSPHATASE_DUAL"/>
    <property type="match status" value="1"/>
</dbReference>
<evidence type="ECO:0000256" key="2">
    <source>
        <dbReference type="ARBA" id="ARBA00022490"/>
    </source>
</evidence>
<dbReference type="PANTHER" id="PTHR31126">
    <property type="entry name" value="TYROSINE-PROTEIN PHOSPHATASE"/>
    <property type="match status" value="1"/>
</dbReference>
<feature type="domain" description="Tyrosine-protein phosphatase" evidence="4">
    <location>
        <begin position="6"/>
        <end position="147"/>
    </location>
</feature>
<feature type="non-terminal residue" evidence="5">
    <location>
        <position position="1"/>
    </location>
</feature>
<protein>
    <recommendedName>
        <fullName evidence="4">Tyrosine-protein phosphatase domain-containing protein</fullName>
    </recommendedName>
</protein>
<accession>A0A4P9X3J3</accession>
<evidence type="ECO:0000259" key="4">
    <source>
        <dbReference type="PROSITE" id="PS50054"/>
    </source>
</evidence>
<keyword evidence="6" id="KW-1185">Reference proteome</keyword>
<dbReference type="SUPFAM" id="SSF52799">
    <property type="entry name" value="(Phosphotyrosine protein) phosphatases II"/>
    <property type="match status" value="1"/>
</dbReference>
<dbReference type="PANTHER" id="PTHR31126:SF48">
    <property type="entry name" value="INOSITOL PHOSPHATASE SIW14"/>
    <property type="match status" value="1"/>
</dbReference>
<dbReference type="EMBL" id="ML014273">
    <property type="protein sequence ID" value="RKO99592.1"/>
    <property type="molecule type" value="Genomic_DNA"/>
</dbReference>
<evidence type="ECO:0000256" key="3">
    <source>
        <dbReference type="ARBA" id="ARBA00022801"/>
    </source>
</evidence>